<dbReference type="InterPro" id="IPR036259">
    <property type="entry name" value="MFS_trans_sf"/>
</dbReference>
<feature type="transmembrane region" description="Helical" evidence="6">
    <location>
        <begin position="21"/>
        <end position="39"/>
    </location>
</feature>
<dbReference type="PROSITE" id="PS50850">
    <property type="entry name" value="MFS"/>
    <property type="match status" value="1"/>
</dbReference>
<organism evidence="8 9">
    <name type="scientific">Tengunoibacter tsumagoiensis</name>
    <dbReference type="NCBI Taxonomy" id="2014871"/>
    <lineage>
        <taxon>Bacteria</taxon>
        <taxon>Bacillati</taxon>
        <taxon>Chloroflexota</taxon>
        <taxon>Ktedonobacteria</taxon>
        <taxon>Ktedonobacterales</taxon>
        <taxon>Dictyobacteraceae</taxon>
        <taxon>Tengunoibacter</taxon>
    </lineage>
</organism>
<name>A0A402A4K2_9CHLR</name>
<sequence length="469" mass="50656">MNEALLSGDERRSSERSARSSYPRYVFLLLFFISFFNYVDRFVLTGAANGIAHELGFSLDGIGYISSAFLVVYTFACVPLGIWADAGKRKDVIAFSVAFWSLSTALTALANSFATLFLARMLLGMGEAGYFPAGTALLSDYFQREKRSRVMSLWSIAELFGVLIGFAIGGAFTSPGLVMGSWRIAFLLTGIPGLILAFFSWRLREPRRNQADEEATLDVLPAEQARPVHLTRSNVLLQMFSLLRIKTLVTLIFVQIFAFFVIGVTISFLPTYLQQKDTYGFTPGLAGLYSGGLLVIAGGIGALVGGYVSDLLGRRYPGARVLVCGYGFLLAAPSMAVVLLCHNIYVFTTFFLLTSLLLRCYNGPYSAAVQDVVPAVLRASAISLTLLLGHLFGDAFAPAIVGIMATNIDPTHGQHFHANLAGQDLGRALLITCVPALVLAGLSGILGSRWMQSDVLAAERTGLALSQLS</sequence>
<dbReference type="SUPFAM" id="SSF103473">
    <property type="entry name" value="MFS general substrate transporter"/>
    <property type="match status" value="1"/>
</dbReference>
<evidence type="ECO:0000313" key="9">
    <source>
        <dbReference type="Proteomes" id="UP000287352"/>
    </source>
</evidence>
<feature type="transmembrane region" description="Helical" evidence="6">
    <location>
        <begin position="344"/>
        <end position="361"/>
    </location>
</feature>
<proteinExistence type="predicted"/>
<comment type="subcellular location">
    <subcellularLocation>
        <location evidence="1">Cell membrane</location>
        <topology evidence="1">Multi-pass membrane protein</topology>
    </subcellularLocation>
</comment>
<dbReference type="GO" id="GO:0005886">
    <property type="term" value="C:plasma membrane"/>
    <property type="evidence" value="ECO:0007669"/>
    <property type="project" value="UniProtKB-SubCell"/>
</dbReference>
<dbReference type="InterPro" id="IPR011701">
    <property type="entry name" value="MFS"/>
</dbReference>
<evidence type="ECO:0000256" key="3">
    <source>
        <dbReference type="ARBA" id="ARBA00022692"/>
    </source>
</evidence>
<dbReference type="Proteomes" id="UP000287352">
    <property type="component" value="Unassembled WGS sequence"/>
</dbReference>
<gene>
    <name evidence="8" type="ORF">KTT_39320</name>
</gene>
<keyword evidence="9" id="KW-1185">Reference proteome</keyword>
<keyword evidence="2" id="KW-0813">Transport</keyword>
<protein>
    <submittedName>
        <fullName evidence="8">MFS transporter</fullName>
    </submittedName>
</protein>
<dbReference type="Gene3D" id="1.20.1250.20">
    <property type="entry name" value="MFS general substrate transporter like domains"/>
    <property type="match status" value="1"/>
</dbReference>
<dbReference type="AlphaFoldDB" id="A0A402A4K2"/>
<dbReference type="PANTHER" id="PTHR23505">
    <property type="entry name" value="SPINSTER"/>
    <property type="match status" value="1"/>
</dbReference>
<dbReference type="OrthoDB" id="142423at2"/>
<keyword evidence="5 6" id="KW-0472">Membrane</keyword>
<feature type="transmembrane region" description="Helical" evidence="6">
    <location>
        <begin position="92"/>
        <end position="111"/>
    </location>
</feature>
<evidence type="ECO:0000313" key="8">
    <source>
        <dbReference type="EMBL" id="GCE14073.1"/>
    </source>
</evidence>
<reference evidence="9" key="1">
    <citation type="submission" date="2018-12" db="EMBL/GenBank/DDBJ databases">
        <title>Tengunoibacter tsumagoiensis gen. nov., sp. nov., Dictyobacter kobayashii sp. nov., D. alpinus sp. nov., and D. joshuensis sp. nov. and description of Dictyobacteraceae fam. nov. within the order Ktedonobacterales isolated from Tengu-no-mugimeshi.</title>
        <authorList>
            <person name="Wang C.M."/>
            <person name="Zheng Y."/>
            <person name="Sakai Y."/>
            <person name="Toyoda A."/>
            <person name="Minakuchi Y."/>
            <person name="Abe K."/>
            <person name="Yokota A."/>
            <person name="Yabe S."/>
        </authorList>
    </citation>
    <scope>NUCLEOTIDE SEQUENCE [LARGE SCALE GENOMIC DNA]</scope>
    <source>
        <strain evidence="9">Uno3</strain>
    </source>
</reference>
<evidence type="ECO:0000256" key="6">
    <source>
        <dbReference type="SAM" id="Phobius"/>
    </source>
</evidence>
<feature type="transmembrane region" description="Helical" evidence="6">
    <location>
        <begin position="425"/>
        <end position="446"/>
    </location>
</feature>
<dbReference type="CDD" id="cd17328">
    <property type="entry name" value="MFS_spinster_like"/>
    <property type="match status" value="1"/>
</dbReference>
<dbReference type="RefSeq" id="WP_126581550.1">
    <property type="nucleotide sequence ID" value="NZ_BIFR01000001.1"/>
</dbReference>
<dbReference type="InterPro" id="IPR044770">
    <property type="entry name" value="MFS_spinster-like"/>
</dbReference>
<feature type="transmembrane region" description="Helical" evidence="6">
    <location>
        <begin position="150"/>
        <end position="172"/>
    </location>
</feature>
<evidence type="ECO:0000256" key="2">
    <source>
        <dbReference type="ARBA" id="ARBA00022448"/>
    </source>
</evidence>
<keyword evidence="3 6" id="KW-0812">Transmembrane</keyword>
<accession>A0A402A4K2</accession>
<evidence type="ECO:0000259" key="7">
    <source>
        <dbReference type="PROSITE" id="PS50850"/>
    </source>
</evidence>
<feature type="transmembrane region" description="Helical" evidence="6">
    <location>
        <begin position="117"/>
        <end position="138"/>
    </location>
</feature>
<feature type="transmembrane region" description="Helical" evidence="6">
    <location>
        <begin position="289"/>
        <end position="309"/>
    </location>
</feature>
<feature type="domain" description="Major facilitator superfamily (MFS) profile" evidence="7">
    <location>
        <begin position="26"/>
        <end position="451"/>
    </location>
</feature>
<dbReference type="GO" id="GO:0022857">
    <property type="term" value="F:transmembrane transporter activity"/>
    <property type="evidence" value="ECO:0007669"/>
    <property type="project" value="InterPro"/>
</dbReference>
<evidence type="ECO:0000256" key="1">
    <source>
        <dbReference type="ARBA" id="ARBA00004651"/>
    </source>
</evidence>
<keyword evidence="4 6" id="KW-1133">Transmembrane helix</keyword>
<dbReference type="EMBL" id="BIFR01000001">
    <property type="protein sequence ID" value="GCE14073.1"/>
    <property type="molecule type" value="Genomic_DNA"/>
</dbReference>
<dbReference type="Pfam" id="PF07690">
    <property type="entry name" value="MFS_1"/>
    <property type="match status" value="1"/>
</dbReference>
<feature type="transmembrane region" description="Helical" evidence="6">
    <location>
        <begin position="382"/>
        <end position="405"/>
    </location>
</feature>
<dbReference type="InterPro" id="IPR020846">
    <property type="entry name" value="MFS_dom"/>
</dbReference>
<dbReference type="PANTHER" id="PTHR23505:SF79">
    <property type="entry name" value="PROTEIN SPINSTER"/>
    <property type="match status" value="1"/>
</dbReference>
<feature type="transmembrane region" description="Helical" evidence="6">
    <location>
        <begin position="248"/>
        <end position="269"/>
    </location>
</feature>
<feature type="transmembrane region" description="Helical" evidence="6">
    <location>
        <begin position="62"/>
        <end position="83"/>
    </location>
</feature>
<feature type="transmembrane region" description="Helical" evidence="6">
    <location>
        <begin position="321"/>
        <end position="338"/>
    </location>
</feature>
<evidence type="ECO:0000256" key="5">
    <source>
        <dbReference type="ARBA" id="ARBA00023136"/>
    </source>
</evidence>
<comment type="caution">
    <text evidence="8">The sequence shown here is derived from an EMBL/GenBank/DDBJ whole genome shotgun (WGS) entry which is preliminary data.</text>
</comment>
<feature type="transmembrane region" description="Helical" evidence="6">
    <location>
        <begin position="184"/>
        <end position="201"/>
    </location>
</feature>
<evidence type="ECO:0000256" key="4">
    <source>
        <dbReference type="ARBA" id="ARBA00022989"/>
    </source>
</evidence>